<feature type="transmembrane region" description="Helical" evidence="6">
    <location>
        <begin position="48"/>
        <end position="66"/>
    </location>
</feature>
<dbReference type="OrthoDB" id="9792579at2"/>
<dbReference type="PANTHER" id="PTHR43370">
    <property type="entry name" value="SUGAR ABC TRANSPORTER INTEGRAL MEMBRANE PROTEIN-RELATED"/>
    <property type="match status" value="1"/>
</dbReference>
<feature type="transmembrane region" description="Helical" evidence="6">
    <location>
        <begin position="291"/>
        <end position="308"/>
    </location>
</feature>
<keyword evidence="5 6" id="KW-0472">Membrane</keyword>
<evidence type="ECO:0000256" key="1">
    <source>
        <dbReference type="ARBA" id="ARBA00004651"/>
    </source>
</evidence>
<feature type="transmembrane region" description="Helical" evidence="6">
    <location>
        <begin position="86"/>
        <end position="111"/>
    </location>
</feature>
<keyword evidence="4 6" id="KW-1133">Transmembrane helix</keyword>
<sequence length="450" mass="46973">MSSPITGSGNLGVEVVDPGAVSSATQHEHPDSSKGLEKTIVKSWKAPIGYAVFALIALLLFVILGRDGLSTFTLSGDNDLIQLPDVVVVARPTGLIVTVLLVVIAIVGFLLVRVNRRVPLWLTAVLGVLFLFGFLAWADAGASLPIQVAGLLVGSVSLSVPLIFGALGGVISERVGVVNVAIEGQLLAGAFMAAVVTSVTGLPVLGLITAAIAGALVSFVLAAFAIKYLVDQVIVGVVLNVLVIGLTNFLFSQVLSKNAEILNSPVRFDRINIPLLSEIPLIGPTLFRQTIIVYLMYIAVAVVFFALFHTKWGLRVRAVGEHPQAADTVGINVNGTRFWNVMLAGAITGLGGAYFTLGSVGAFNKEMTAGAGYIALAAVIFGQWDPIRATLAALLFGFATNLQSSLGIIGSPVPSEFMLMLPYVLTIFAVAGLVGRSRGPAASGKPYIKS</sequence>
<dbReference type="GO" id="GO:0022857">
    <property type="term" value="F:transmembrane transporter activity"/>
    <property type="evidence" value="ECO:0007669"/>
    <property type="project" value="InterPro"/>
</dbReference>
<organism evidence="7 8">
    <name type="scientific">Subtercola boreus</name>
    <dbReference type="NCBI Taxonomy" id="120213"/>
    <lineage>
        <taxon>Bacteria</taxon>
        <taxon>Bacillati</taxon>
        <taxon>Actinomycetota</taxon>
        <taxon>Actinomycetes</taxon>
        <taxon>Micrococcales</taxon>
        <taxon>Microbacteriaceae</taxon>
        <taxon>Subtercola</taxon>
    </lineage>
</organism>
<evidence type="ECO:0000313" key="7">
    <source>
        <dbReference type="EMBL" id="RFA16498.1"/>
    </source>
</evidence>
<keyword evidence="2" id="KW-1003">Cell membrane</keyword>
<accession>A0A3E0W4T4</accession>
<evidence type="ECO:0000256" key="6">
    <source>
        <dbReference type="SAM" id="Phobius"/>
    </source>
</evidence>
<feature type="transmembrane region" description="Helical" evidence="6">
    <location>
        <begin position="144"/>
        <end position="164"/>
    </location>
</feature>
<dbReference type="EMBL" id="NBXB01000011">
    <property type="protein sequence ID" value="RFA16498.1"/>
    <property type="molecule type" value="Genomic_DNA"/>
</dbReference>
<dbReference type="AlphaFoldDB" id="A0A3E0W4T4"/>
<dbReference type="CDD" id="cd06580">
    <property type="entry name" value="TM_PBP1_transp_TpRbsC_like"/>
    <property type="match status" value="1"/>
</dbReference>
<feature type="transmembrane region" description="Helical" evidence="6">
    <location>
        <begin position="367"/>
        <end position="384"/>
    </location>
</feature>
<evidence type="ECO:0000313" key="8">
    <source>
        <dbReference type="Proteomes" id="UP000256541"/>
    </source>
</evidence>
<dbReference type="Pfam" id="PF02653">
    <property type="entry name" value="BPD_transp_2"/>
    <property type="match status" value="1"/>
</dbReference>
<comment type="subcellular location">
    <subcellularLocation>
        <location evidence="1">Cell membrane</location>
        <topology evidence="1">Multi-pass membrane protein</topology>
    </subcellularLocation>
</comment>
<protein>
    <submittedName>
        <fullName evidence="7">ABC transporter permease</fullName>
    </submittedName>
</protein>
<evidence type="ECO:0000256" key="4">
    <source>
        <dbReference type="ARBA" id="ARBA00022989"/>
    </source>
</evidence>
<feature type="transmembrane region" description="Helical" evidence="6">
    <location>
        <begin position="233"/>
        <end position="255"/>
    </location>
</feature>
<evidence type="ECO:0000256" key="5">
    <source>
        <dbReference type="ARBA" id="ARBA00023136"/>
    </source>
</evidence>
<feature type="transmembrane region" description="Helical" evidence="6">
    <location>
        <begin position="118"/>
        <end position="138"/>
    </location>
</feature>
<comment type="caution">
    <text evidence="7">The sequence shown here is derived from an EMBL/GenBank/DDBJ whole genome shotgun (WGS) entry which is preliminary data.</text>
</comment>
<reference evidence="7 8" key="1">
    <citation type="submission" date="2017-04" db="EMBL/GenBank/DDBJ databases">
        <title>Comparative genome analysis of Subtercola boreus.</title>
        <authorList>
            <person name="Cho Y.-J."/>
            <person name="Cho A."/>
            <person name="Kim O.-S."/>
            <person name="Lee J.-I."/>
        </authorList>
    </citation>
    <scope>NUCLEOTIDE SEQUENCE [LARGE SCALE GENOMIC DNA]</scope>
    <source>
        <strain evidence="7 8">P27479</strain>
    </source>
</reference>
<dbReference type="RefSeq" id="WP_116410363.1">
    <property type="nucleotide sequence ID" value="NZ_NBXB01000011.1"/>
</dbReference>
<name>A0A3E0W4T4_9MICO</name>
<evidence type="ECO:0000256" key="3">
    <source>
        <dbReference type="ARBA" id="ARBA00022692"/>
    </source>
</evidence>
<feature type="transmembrane region" description="Helical" evidence="6">
    <location>
        <begin position="391"/>
        <end position="411"/>
    </location>
</feature>
<evidence type="ECO:0000256" key="2">
    <source>
        <dbReference type="ARBA" id="ARBA00022475"/>
    </source>
</evidence>
<feature type="transmembrane region" description="Helical" evidence="6">
    <location>
        <begin position="338"/>
        <end position="355"/>
    </location>
</feature>
<dbReference type="GO" id="GO:0005886">
    <property type="term" value="C:plasma membrane"/>
    <property type="evidence" value="ECO:0007669"/>
    <property type="project" value="UniProtKB-SubCell"/>
</dbReference>
<feature type="transmembrane region" description="Helical" evidence="6">
    <location>
        <begin position="202"/>
        <end position="226"/>
    </location>
</feature>
<feature type="transmembrane region" description="Helical" evidence="6">
    <location>
        <begin position="176"/>
        <end position="196"/>
    </location>
</feature>
<proteinExistence type="predicted"/>
<keyword evidence="3 6" id="KW-0812">Transmembrane</keyword>
<dbReference type="PANTHER" id="PTHR43370:SF1">
    <property type="entry name" value="GUANOSINE ABC TRANSPORTER PERMEASE PROTEIN NUPQ"/>
    <property type="match status" value="1"/>
</dbReference>
<dbReference type="InterPro" id="IPR001851">
    <property type="entry name" value="ABC_transp_permease"/>
</dbReference>
<dbReference type="Proteomes" id="UP000256541">
    <property type="component" value="Unassembled WGS sequence"/>
</dbReference>
<feature type="transmembrane region" description="Helical" evidence="6">
    <location>
        <begin position="417"/>
        <end position="435"/>
    </location>
</feature>
<gene>
    <name evidence="7" type="ORF">B7R22_03200</name>
</gene>